<evidence type="ECO:0000313" key="6">
    <source>
        <dbReference type="Proteomes" id="UP000678393"/>
    </source>
</evidence>
<name>A0A8S3ZJE3_9EUPU</name>
<keyword evidence="6" id="KW-1185">Reference proteome</keyword>
<feature type="chain" id="PRO_5035822145" evidence="4">
    <location>
        <begin position="26"/>
        <end position="107"/>
    </location>
</feature>
<keyword evidence="3" id="KW-1015">Disulfide bond</keyword>
<evidence type="ECO:0000313" key="5">
    <source>
        <dbReference type="EMBL" id="CAG5129617.1"/>
    </source>
</evidence>
<dbReference type="GO" id="GO:0005576">
    <property type="term" value="C:extracellular region"/>
    <property type="evidence" value="ECO:0007669"/>
    <property type="project" value="UniProtKB-SubCell"/>
</dbReference>
<evidence type="ECO:0000256" key="3">
    <source>
        <dbReference type="ARBA" id="ARBA00023157"/>
    </source>
</evidence>
<reference evidence="5" key="1">
    <citation type="submission" date="2021-04" db="EMBL/GenBank/DDBJ databases">
        <authorList>
            <consortium name="Molecular Ecology Group"/>
        </authorList>
    </citation>
    <scope>NUCLEOTIDE SEQUENCE</scope>
</reference>
<dbReference type="OrthoDB" id="6100049at2759"/>
<dbReference type="Proteomes" id="UP000678393">
    <property type="component" value="Unassembled WGS sequence"/>
</dbReference>
<comment type="subcellular location">
    <subcellularLocation>
        <location evidence="1">Secreted</location>
    </subcellularLocation>
</comment>
<comment type="caution">
    <text evidence="5">The sequence shown here is derived from an EMBL/GenBank/DDBJ whole genome shotgun (WGS) entry which is preliminary data.</text>
</comment>
<accession>A0A8S3ZJE3</accession>
<evidence type="ECO:0000256" key="1">
    <source>
        <dbReference type="ARBA" id="ARBA00004613"/>
    </source>
</evidence>
<dbReference type="InterPro" id="IPR004169">
    <property type="entry name" value="Spidertoxin"/>
</dbReference>
<organism evidence="5 6">
    <name type="scientific">Candidula unifasciata</name>
    <dbReference type="NCBI Taxonomy" id="100452"/>
    <lineage>
        <taxon>Eukaryota</taxon>
        <taxon>Metazoa</taxon>
        <taxon>Spiralia</taxon>
        <taxon>Lophotrochozoa</taxon>
        <taxon>Mollusca</taxon>
        <taxon>Gastropoda</taxon>
        <taxon>Heterobranchia</taxon>
        <taxon>Euthyneura</taxon>
        <taxon>Panpulmonata</taxon>
        <taxon>Eupulmonata</taxon>
        <taxon>Stylommatophora</taxon>
        <taxon>Helicina</taxon>
        <taxon>Helicoidea</taxon>
        <taxon>Geomitridae</taxon>
        <taxon>Candidula</taxon>
    </lineage>
</organism>
<feature type="signal peptide" evidence="4">
    <location>
        <begin position="1"/>
        <end position="25"/>
    </location>
</feature>
<dbReference type="Pfam" id="PF02819">
    <property type="entry name" value="Toxin_9"/>
    <property type="match status" value="1"/>
</dbReference>
<dbReference type="EMBL" id="CAJHNH020003587">
    <property type="protein sequence ID" value="CAG5129617.1"/>
    <property type="molecule type" value="Genomic_DNA"/>
</dbReference>
<protein>
    <submittedName>
        <fullName evidence="5">Uncharacterized protein</fullName>
    </submittedName>
</protein>
<evidence type="ECO:0000256" key="4">
    <source>
        <dbReference type="SAM" id="SignalP"/>
    </source>
</evidence>
<dbReference type="AlphaFoldDB" id="A0A8S3ZJE3"/>
<dbReference type="GO" id="GO:0008200">
    <property type="term" value="F:ion channel inhibitor activity"/>
    <property type="evidence" value="ECO:0007669"/>
    <property type="project" value="InterPro"/>
</dbReference>
<sequence length="107" mass="11913">MTINALLKFLLLCVVFTATYSVVEGDVEDVPLEYKGDQDTFSLSAVFKRAAKTPKPVYCLPWRAPCTLDDALIRKYPFLNCCNSGACKCNLFGNNCRCEATLRSIMS</sequence>
<evidence type="ECO:0000256" key="2">
    <source>
        <dbReference type="ARBA" id="ARBA00022525"/>
    </source>
</evidence>
<keyword evidence="2" id="KW-0964">Secreted</keyword>
<keyword evidence="4" id="KW-0732">Signal</keyword>
<gene>
    <name evidence="5" type="ORF">CUNI_LOCUS15175</name>
</gene>
<proteinExistence type="predicted"/>